<feature type="domain" description="HPr kinase/phosphorylase C-terminal" evidence="1">
    <location>
        <begin position="12"/>
        <end position="141"/>
    </location>
</feature>
<dbReference type="Proteomes" id="UP001201701">
    <property type="component" value="Unassembled WGS sequence"/>
</dbReference>
<evidence type="ECO:0000313" key="2">
    <source>
        <dbReference type="EMBL" id="MCG7506501.1"/>
    </source>
</evidence>
<keyword evidence="2" id="KW-0418">Kinase</keyword>
<evidence type="ECO:0000259" key="1">
    <source>
        <dbReference type="Pfam" id="PF07475"/>
    </source>
</evidence>
<sequence>MAVDKRVAARATENIHGTALLAGDRGLLIAGPSGAGKSTLALALIGHFRGQGLFSRLIADDQLFVFNRNGRLICQAPPTIAGLAEVAGIGPQPLAFEQEAVIDLCVRMVTDAEMQRFQAEADQLIAGCAVPRLDVPTRNATVAVAAISARLSLATFR</sequence>
<dbReference type="RefSeq" id="WP_239366736.1">
    <property type="nucleotide sequence ID" value="NZ_JAKREW010000014.1"/>
</dbReference>
<comment type="caution">
    <text evidence="2">The sequence shown here is derived from an EMBL/GenBank/DDBJ whole genome shotgun (WGS) entry which is preliminary data.</text>
</comment>
<reference evidence="2 3" key="1">
    <citation type="submission" date="2022-02" db="EMBL/GenBank/DDBJ databases">
        <title>Draft genome sequence of Mezorhizobium retamae strain IRAMC:0171 isolated from Retama raetam nodules.</title>
        <authorList>
            <person name="Bengaied R."/>
            <person name="Sbissi I."/>
            <person name="Huber K."/>
            <person name="Ghodbane F."/>
            <person name="Nouioui I."/>
            <person name="Tarhouni M."/>
            <person name="Gtari M."/>
        </authorList>
    </citation>
    <scope>NUCLEOTIDE SEQUENCE [LARGE SCALE GENOMIC DNA]</scope>
    <source>
        <strain evidence="2 3">IRAMC:0171</strain>
    </source>
</reference>
<organism evidence="2 3">
    <name type="scientific">Mesorhizobium retamae</name>
    <dbReference type="NCBI Taxonomy" id="2912854"/>
    <lineage>
        <taxon>Bacteria</taxon>
        <taxon>Pseudomonadati</taxon>
        <taxon>Pseudomonadota</taxon>
        <taxon>Alphaproteobacteria</taxon>
        <taxon>Hyphomicrobiales</taxon>
        <taxon>Phyllobacteriaceae</taxon>
        <taxon>Mesorhizobium</taxon>
    </lineage>
</organism>
<gene>
    <name evidence="2" type="ORF">L4923_15855</name>
</gene>
<keyword evidence="2" id="KW-0808">Transferase</keyword>
<accession>A0ABS9QGF3</accession>
<protein>
    <submittedName>
        <fullName evidence="2">HPr kinase/phosphatase C-terminal domain-containing protein</fullName>
    </submittedName>
</protein>
<dbReference type="InterPro" id="IPR027417">
    <property type="entry name" value="P-loop_NTPase"/>
</dbReference>
<keyword evidence="3" id="KW-1185">Reference proteome</keyword>
<name>A0ABS9QGF3_9HYPH</name>
<proteinExistence type="predicted"/>
<dbReference type="Gene3D" id="3.40.50.300">
    <property type="entry name" value="P-loop containing nucleotide triphosphate hydrolases"/>
    <property type="match status" value="1"/>
</dbReference>
<dbReference type="InterPro" id="IPR011104">
    <property type="entry name" value="Hpr_kin/Pase_C"/>
</dbReference>
<evidence type="ECO:0000313" key="3">
    <source>
        <dbReference type="Proteomes" id="UP001201701"/>
    </source>
</evidence>
<dbReference type="CDD" id="cd01918">
    <property type="entry name" value="HprK_C"/>
    <property type="match status" value="1"/>
</dbReference>
<dbReference type="SUPFAM" id="SSF53795">
    <property type="entry name" value="PEP carboxykinase-like"/>
    <property type="match status" value="1"/>
</dbReference>
<dbReference type="GO" id="GO:0016301">
    <property type="term" value="F:kinase activity"/>
    <property type="evidence" value="ECO:0007669"/>
    <property type="project" value="UniProtKB-KW"/>
</dbReference>
<dbReference type="EMBL" id="JAKREW010000014">
    <property type="protein sequence ID" value="MCG7506501.1"/>
    <property type="molecule type" value="Genomic_DNA"/>
</dbReference>
<dbReference type="Pfam" id="PF07475">
    <property type="entry name" value="Hpr_kinase_C"/>
    <property type="match status" value="1"/>
</dbReference>